<dbReference type="EMBL" id="VSSQ01110484">
    <property type="protein sequence ID" value="MPN48302.1"/>
    <property type="molecule type" value="Genomic_DNA"/>
</dbReference>
<proteinExistence type="predicted"/>
<name>A0A645IBT9_9ZZZZ</name>
<accession>A0A645IBT9</accession>
<organism evidence="1">
    <name type="scientific">bioreactor metagenome</name>
    <dbReference type="NCBI Taxonomy" id="1076179"/>
    <lineage>
        <taxon>unclassified sequences</taxon>
        <taxon>metagenomes</taxon>
        <taxon>ecological metagenomes</taxon>
    </lineage>
</organism>
<reference evidence="1" key="1">
    <citation type="submission" date="2019-08" db="EMBL/GenBank/DDBJ databases">
        <authorList>
            <person name="Kucharzyk K."/>
            <person name="Murdoch R.W."/>
            <person name="Higgins S."/>
            <person name="Loffler F."/>
        </authorList>
    </citation>
    <scope>NUCLEOTIDE SEQUENCE</scope>
</reference>
<gene>
    <name evidence="1" type="ORF">SDC9_195909</name>
</gene>
<sequence length="118" mass="13502">MLKKMTMLASESVIAIAFYLPMEQLDEEDQPMQKIANEGAEASGNPFVSFFPIEEIVKLANEIGLKEIQTISTKDMTEKYFAKILLNMPSPPLAVNGRPFPTRFYRAPQIYTRRPIRF</sequence>
<evidence type="ECO:0000313" key="1">
    <source>
        <dbReference type="EMBL" id="MPN48302.1"/>
    </source>
</evidence>
<dbReference type="AlphaFoldDB" id="A0A645IBT9"/>
<comment type="caution">
    <text evidence="1">The sequence shown here is derived from an EMBL/GenBank/DDBJ whole genome shotgun (WGS) entry which is preliminary data.</text>
</comment>
<protein>
    <submittedName>
        <fullName evidence="1">Uncharacterized protein</fullName>
    </submittedName>
</protein>